<protein>
    <submittedName>
        <fullName evidence="1">EMB2076 protein</fullName>
    </submittedName>
</protein>
<dbReference type="GO" id="GO:0008289">
    <property type="term" value="F:lipid binding"/>
    <property type="evidence" value="ECO:0007669"/>
    <property type="project" value="InterPro"/>
</dbReference>
<dbReference type="InterPro" id="IPR011990">
    <property type="entry name" value="TPR-like_helical_dom_sf"/>
</dbReference>
<dbReference type="InterPro" id="IPR017943">
    <property type="entry name" value="Bactericidal_perm-incr_a/b_dom"/>
</dbReference>
<dbReference type="GO" id="GO:0003729">
    <property type="term" value="F:mRNA binding"/>
    <property type="evidence" value="ECO:0007669"/>
    <property type="project" value="TreeGrafter"/>
</dbReference>
<dbReference type="EMBL" id="CAJNDS010002362">
    <property type="protein sequence ID" value="CAE7449764.1"/>
    <property type="molecule type" value="Genomic_DNA"/>
</dbReference>
<dbReference type="PANTHER" id="PTHR47938">
    <property type="entry name" value="RESPIRATORY COMPLEX I CHAPERONE (CIA84), PUTATIVE (AFU_ORTHOLOGUE AFUA_2G06020)-RELATED"/>
    <property type="match status" value="1"/>
</dbReference>
<accession>A0A812RSE3</accession>
<dbReference type="Proteomes" id="UP000604046">
    <property type="component" value="Unassembled WGS sequence"/>
</dbReference>
<dbReference type="SUPFAM" id="SSF55394">
    <property type="entry name" value="Bactericidal permeability-increasing protein, BPI"/>
    <property type="match status" value="1"/>
</dbReference>
<reference evidence="1" key="1">
    <citation type="submission" date="2021-02" db="EMBL/GenBank/DDBJ databases">
        <authorList>
            <person name="Dougan E. K."/>
            <person name="Rhodes N."/>
            <person name="Thang M."/>
            <person name="Chan C."/>
        </authorList>
    </citation>
    <scope>NUCLEOTIDE SEQUENCE</scope>
</reference>
<sequence>MTCALGQWESAARILATMLQDGPSPNVVSFSACIGSDELDGEGAWGLGLSLMNSMPCQRVRPNHVTLSSILGRIGGRWQLALGIFKALQGGLRLDTAGLNAVIGAAAAVPRRRMAEGLGDCEEIQSFGQWLAAIALLSGMASIALRADVVSFTSAVAACERKWQTAVALLEPMYMAKSLGPNSITYRCLLRACENGHSWQPALELLSYMAVQRMSDRISQQRTAAACAKSGQLGKLTPLMRSTCCLEGNSEARERKDLAGRITVQVVAAAAQAFGGLVQCVSFEGTLPVEKAIAPHGACALLLRKRCFRDTQTGGSTAMCSDVLSSEKKWSTRVGAMSQHMGDAVERPAELLIRELCSCRIKLRDCEGCYGRSLACIRMARSKLTTPQCEVVERRMAFELGPIAHGFLQSMEATAHSAESGRGLGEATHLLLLARIMLDNASCWGMVGERHALALDTAEAQQNVAEVISGDRYCLIWAASPSQSALAPHEALDIDASRSDVDTNSIIEKLAGGLKLLSMVRSQSWLEEWLWKLRVQIPTFSDVAGGFNFTISDGLCTNFKVDHILTAAVYHGLNITASGLSIHCTLKWDAQSTLISSLHFNGDVLATVGNGMLGGPITMVSDSLDPPLPSAIHAQDCSGRVQVDLEFTGSGMSTVLQFLKPLIQSALNKRLTALICTNVDSVINSKGSEALQNVSQEIREMLKDWHQSSKNSYPVLGPGYSWVLECAHDLMAAFVDSFKHGRHEGDEKAYRNMHQACRHVGVCCPTILIALSFLDCVMSKVIADPKKELVDFGQNSGLDAWQIFRTVDLAELGVWLLGAWACIVARELEGLMFCHATPRACLLYQYLLLPAGEGRG</sequence>
<gene>
    <name evidence="1" type="primary">EMB2076</name>
    <name evidence="1" type="ORF">SNAT2548_LOCUS24583</name>
</gene>
<name>A0A812RSE3_9DINO</name>
<dbReference type="Gene3D" id="3.15.10.10">
    <property type="entry name" value="Bactericidal permeability-increasing protein, domain 1"/>
    <property type="match status" value="1"/>
</dbReference>
<organism evidence="1 2">
    <name type="scientific">Symbiodinium natans</name>
    <dbReference type="NCBI Taxonomy" id="878477"/>
    <lineage>
        <taxon>Eukaryota</taxon>
        <taxon>Sar</taxon>
        <taxon>Alveolata</taxon>
        <taxon>Dinophyceae</taxon>
        <taxon>Suessiales</taxon>
        <taxon>Symbiodiniaceae</taxon>
        <taxon>Symbiodinium</taxon>
    </lineage>
</organism>
<dbReference type="OrthoDB" id="423920at2759"/>
<comment type="caution">
    <text evidence="1">The sequence shown here is derived from an EMBL/GenBank/DDBJ whole genome shotgun (WGS) entry which is preliminary data.</text>
</comment>
<dbReference type="AlphaFoldDB" id="A0A812RSE3"/>
<dbReference type="PANTHER" id="PTHR47938:SF35">
    <property type="entry name" value="PENTATRICOPEPTIDE REPEAT-CONTAINING PROTEIN 4, MITOCHONDRIAL-RELATED"/>
    <property type="match status" value="1"/>
</dbReference>
<proteinExistence type="predicted"/>
<dbReference type="Gene3D" id="1.25.40.10">
    <property type="entry name" value="Tetratricopeptide repeat domain"/>
    <property type="match status" value="2"/>
</dbReference>
<evidence type="ECO:0000313" key="2">
    <source>
        <dbReference type="Proteomes" id="UP000604046"/>
    </source>
</evidence>
<evidence type="ECO:0000313" key="1">
    <source>
        <dbReference type="EMBL" id="CAE7449764.1"/>
    </source>
</evidence>
<keyword evidence="2" id="KW-1185">Reference proteome</keyword>